<dbReference type="PANTHER" id="PTHR43280:SF34">
    <property type="entry name" value="ARAC-FAMILY TRANSCRIPTIONAL REGULATOR"/>
    <property type="match status" value="1"/>
</dbReference>
<accession>A0AAP4A4P7</accession>
<proteinExistence type="predicted"/>
<dbReference type="GO" id="GO:0043565">
    <property type="term" value="F:sequence-specific DNA binding"/>
    <property type="evidence" value="ECO:0007669"/>
    <property type="project" value="InterPro"/>
</dbReference>
<evidence type="ECO:0000259" key="4">
    <source>
        <dbReference type="PROSITE" id="PS01124"/>
    </source>
</evidence>
<dbReference type="AlphaFoldDB" id="A0AAP4A4P7"/>
<dbReference type="SMART" id="SM00342">
    <property type="entry name" value="HTH_ARAC"/>
    <property type="match status" value="1"/>
</dbReference>
<dbReference type="Pfam" id="PF12833">
    <property type="entry name" value="HTH_18"/>
    <property type="match status" value="1"/>
</dbReference>
<evidence type="ECO:0000256" key="2">
    <source>
        <dbReference type="ARBA" id="ARBA00023125"/>
    </source>
</evidence>
<dbReference type="EMBL" id="JARVWT010000007">
    <property type="protein sequence ID" value="MDH2332609.1"/>
    <property type="molecule type" value="Genomic_DNA"/>
</dbReference>
<dbReference type="PROSITE" id="PS01124">
    <property type="entry name" value="HTH_ARAC_FAMILY_2"/>
    <property type="match status" value="1"/>
</dbReference>
<dbReference type="RefSeq" id="WP_023986511.1">
    <property type="nucleotide sequence ID" value="NZ_CP017968.3"/>
</dbReference>
<evidence type="ECO:0000256" key="1">
    <source>
        <dbReference type="ARBA" id="ARBA00023015"/>
    </source>
</evidence>
<dbReference type="Gene3D" id="1.10.10.60">
    <property type="entry name" value="Homeodomain-like"/>
    <property type="match status" value="2"/>
</dbReference>
<keyword evidence="3" id="KW-0804">Transcription</keyword>
<comment type="caution">
    <text evidence="5">The sequence shown here is derived from an EMBL/GenBank/DDBJ whole genome shotgun (WGS) entry which is preliminary data.</text>
</comment>
<dbReference type="InterPro" id="IPR018060">
    <property type="entry name" value="HTH_AraC"/>
</dbReference>
<keyword evidence="1" id="KW-0805">Transcription regulation</keyword>
<dbReference type="InterPro" id="IPR009057">
    <property type="entry name" value="Homeodomain-like_sf"/>
</dbReference>
<dbReference type="GO" id="GO:0003700">
    <property type="term" value="F:DNA-binding transcription factor activity"/>
    <property type="evidence" value="ECO:0007669"/>
    <property type="project" value="InterPro"/>
</dbReference>
<name>A0AAP4A4P7_PAEPO</name>
<dbReference type="Proteomes" id="UP001229409">
    <property type="component" value="Unassembled WGS sequence"/>
</dbReference>
<dbReference type="SUPFAM" id="SSF46689">
    <property type="entry name" value="Homeodomain-like"/>
    <property type="match status" value="2"/>
</dbReference>
<keyword evidence="2" id="KW-0238">DNA-binding</keyword>
<dbReference type="PANTHER" id="PTHR43280">
    <property type="entry name" value="ARAC-FAMILY TRANSCRIPTIONAL REGULATOR"/>
    <property type="match status" value="1"/>
</dbReference>
<gene>
    <name evidence="5" type="ORF">QDS18_17295</name>
</gene>
<reference evidence="5" key="1">
    <citation type="submission" date="2023-04" db="EMBL/GenBank/DDBJ databases">
        <title>Uncovering the Secrets of Slow-Growing Bacteria in Tropical Savanna Soil through Cultivation and Genomic Analysis.</title>
        <authorList>
            <person name="Goncalves O.S."/>
            <person name="Santana M.F."/>
        </authorList>
    </citation>
    <scope>NUCLEOTIDE SEQUENCE</scope>
    <source>
        <strain evidence="5">ANTI</strain>
    </source>
</reference>
<evidence type="ECO:0000313" key="6">
    <source>
        <dbReference type="Proteomes" id="UP001229409"/>
    </source>
</evidence>
<organism evidence="5 6">
    <name type="scientific">Paenibacillus polymyxa</name>
    <name type="common">Bacillus polymyxa</name>
    <dbReference type="NCBI Taxonomy" id="1406"/>
    <lineage>
        <taxon>Bacteria</taxon>
        <taxon>Bacillati</taxon>
        <taxon>Bacillota</taxon>
        <taxon>Bacilli</taxon>
        <taxon>Bacillales</taxon>
        <taxon>Paenibacillaceae</taxon>
        <taxon>Paenibacillus</taxon>
    </lineage>
</organism>
<protein>
    <submittedName>
        <fullName evidence="5">Helix-turn-helix domain-containing protein</fullName>
    </submittedName>
</protein>
<sequence length="413" mass="47711">MNVAFHQLAFLSRLIYESIQLPVFYPVSNTDNSINVESSDDAKNSMYFSHQIEIARLLMEQSIHTRIPSIHKTIFDESYITIPFSAEEQTVSAIIIGPVYSYPRSAEENKNSYHEPDLDDKLQQYVQQLSHVNNKRLYHICILAFYLLNGVWLDISDVMSSDFLIVDENNSIRNKVDLIISKQRELSEYKDGRDLEERVLQIIRDGDKTKLLSMSFFSAASHFEEGGLLAKYSQLRNRKNLSICTITLACRAAVEGGLYAEIAYMISDHHIQHIEQLSDIKAVEYATFNALVDFVERVSKAKRKHLSKAISLCQEYINKHIYQNVNLTILADLTHLKPNYLSQKFKKETGITISNFIQMEKVEESKKLLLLTTDSIHSIALRLSFYDQTHFIKIFQKHTGATPGRYRRENKLR</sequence>
<evidence type="ECO:0000256" key="3">
    <source>
        <dbReference type="ARBA" id="ARBA00023163"/>
    </source>
</evidence>
<feature type="domain" description="HTH araC/xylS-type" evidence="4">
    <location>
        <begin position="311"/>
        <end position="409"/>
    </location>
</feature>
<evidence type="ECO:0000313" key="5">
    <source>
        <dbReference type="EMBL" id="MDH2332609.1"/>
    </source>
</evidence>